<dbReference type="PANTHER" id="PTHR33608:SF12">
    <property type="entry name" value="DUF58 DOMAIN-CONTAINING PROTEIN"/>
    <property type="match status" value="1"/>
</dbReference>
<dbReference type="RefSeq" id="WP_050658693.1">
    <property type="nucleotide sequence ID" value="NZ_JBLXAC010000005.1"/>
</dbReference>
<reference evidence="3 4" key="1">
    <citation type="submission" date="2018-11" db="EMBL/GenBank/DDBJ databases">
        <title>Genomic Encyclopedia of Type Strains, Phase IV (KMG-IV): sequencing the most valuable type-strain genomes for metagenomic binning, comparative biology and taxonomic classification.</title>
        <authorList>
            <person name="Goeker M."/>
        </authorList>
    </citation>
    <scope>NUCLEOTIDE SEQUENCE [LARGE SCALE GENOMIC DNA]</scope>
    <source>
        <strain evidence="3 4">DSM 21945</strain>
    </source>
</reference>
<dbReference type="PANTHER" id="PTHR33608">
    <property type="entry name" value="BLL2464 PROTEIN"/>
    <property type="match status" value="1"/>
</dbReference>
<dbReference type="OrthoDB" id="9776116at2"/>
<evidence type="ECO:0000313" key="3">
    <source>
        <dbReference type="EMBL" id="ROQ29903.1"/>
    </source>
</evidence>
<dbReference type="EMBL" id="RJUL01000002">
    <property type="protein sequence ID" value="ROQ29903.1"/>
    <property type="molecule type" value="Genomic_DNA"/>
</dbReference>
<accession>A0A3N1PMU1</accession>
<evidence type="ECO:0000256" key="1">
    <source>
        <dbReference type="SAM" id="MobiDB-lite"/>
    </source>
</evidence>
<feature type="domain" description="DUF58" evidence="2">
    <location>
        <begin position="58"/>
        <end position="274"/>
    </location>
</feature>
<keyword evidence="4" id="KW-1185">Reference proteome</keyword>
<evidence type="ECO:0000259" key="2">
    <source>
        <dbReference type="Pfam" id="PF01882"/>
    </source>
</evidence>
<feature type="region of interest" description="Disordered" evidence="1">
    <location>
        <begin position="31"/>
        <end position="50"/>
    </location>
</feature>
<protein>
    <submittedName>
        <fullName evidence="3">Uncharacterized protein DUF58</fullName>
    </submittedName>
</protein>
<name>A0A3N1PMU1_9GAMM</name>
<proteinExistence type="predicted"/>
<sequence length="311" mass="34745">MSAVLPSGADGISLRLEELVPYRRLAGQLQLTPKAPSRAHQAGQHLARAKGRGMDFDEVRQYQVGDDIRTIDWRVTARTGKPHTKLFREERERPVQMIIDLGPSMQFGSKLLLKAVQAAHLASLLAWHVAERGDRIGALIGNGDTHKELKPKGRQQGVLALAHGLIEMQGQAPDVHQAKPELMNDLLRRSLKLASPGSQIWLITDLQGWDDESRWLMARLKKHADVSVFMVTDPLELTLPSSRLPLTLPVQGPEGKGLLPIGSGRFRSQYQRTRLSQIQHIRQTLKAMDIRFCAVGAQQSLEFQLDRVKPC</sequence>
<organism evidence="3 4">
    <name type="scientific">Gallaecimonas pentaromativorans</name>
    <dbReference type="NCBI Taxonomy" id="584787"/>
    <lineage>
        <taxon>Bacteria</taxon>
        <taxon>Pseudomonadati</taxon>
        <taxon>Pseudomonadota</taxon>
        <taxon>Gammaproteobacteria</taxon>
        <taxon>Enterobacterales</taxon>
        <taxon>Gallaecimonadaceae</taxon>
        <taxon>Gallaecimonas</taxon>
    </lineage>
</organism>
<dbReference type="Proteomes" id="UP000268033">
    <property type="component" value="Unassembled WGS sequence"/>
</dbReference>
<evidence type="ECO:0000313" key="4">
    <source>
        <dbReference type="Proteomes" id="UP000268033"/>
    </source>
</evidence>
<dbReference type="InterPro" id="IPR002881">
    <property type="entry name" value="DUF58"/>
</dbReference>
<dbReference type="AlphaFoldDB" id="A0A3N1PMU1"/>
<dbReference type="STRING" id="584787.GCA_001247655_03208"/>
<comment type="caution">
    <text evidence="3">The sequence shown here is derived from an EMBL/GenBank/DDBJ whole genome shotgun (WGS) entry which is preliminary data.</text>
</comment>
<gene>
    <name evidence="3" type="ORF">EDC28_102278</name>
</gene>
<dbReference type="Pfam" id="PF01882">
    <property type="entry name" value="DUF58"/>
    <property type="match status" value="1"/>
</dbReference>